<reference evidence="7" key="2">
    <citation type="submission" date="2017-10" db="EMBL/GenBank/DDBJ databases">
        <title>Staphylococcus edaphicus sp. nov., isolated in Antarctica, harbouring mecC gene and genomic islands essential in adaptation to extreme environment.</title>
        <authorList>
            <person name="Pantucek R."/>
            <person name="Sedlacek I."/>
            <person name="Indrakova A."/>
            <person name="Vrbovska V."/>
            <person name="Maslanova I."/>
            <person name="Kovarovic V."/>
            <person name="Svec P."/>
            <person name="Kralova S."/>
            <person name="Kristofova L."/>
            <person name="Keklakova J."/>
            <person name="Petras P."/>
            <person name="Doskar J."/>
        </authorList>
    </citation>
    <scope>NUCLEOTIDE SEQUENCE [LARGE SCALE GENOMIC DNA]</scope>
    <source>
        <strain evidence="7">CCM 5085</strain>
    </source>
</reference>
<dbReference type="SMART" id="SM00342">
    <property type="entry name" value="HTH_ARAC"/>
    <property type="match status" value="1"/>
</dbReference>
<reference evidence="5" key="3">
    <citation type="submission" date="2017-10" db="EMBL/GenBank/DDBJ databases">
        <authorList>
            <person name="Vrbovska V."/>
            <person name="Kovarovic V."/>
            <person name="Indrakova A."/>
        </authorList>
    </citation>
    <scope>NUCLEOTIDE SEQUENCE</scope>
    <source>
        <strain evidence="5">CCM 8730</strain>
    </source>
</reference>
<dbReference type="AlphaFoldDB" id="A0A2C6WKP7"/>
<keyword evidence="3" id="KW-0804">Transcription</keyword>
<dbReference type="GO" id="GO:0003700">
    <property type="term" value="F:DNA-binding transcription factor activity"/>
    <property type="evidence" value="ECO:0007669"/>
    <property type="project" value="InterPro"/>
</dbReference>
<reference evidence="5" key="1">
    <citation type="journal article" date="2017" name="Appl. Environ. Microbiol.">
        <title>Staphylococcus edaphicus sp. nov., isolated in Antarctica, harbours mecC gene and genomic islands with suspected role in adaptation to extreme environment.</title>
        <authorList>
            <person name="Pantucek R."/>
            <person name="Sedlacek I."/>
            <person name="Indrakova A."/>
            <person name="Vrbovska V."/>
            <person name="Maslanova I."/>
            <person name="Kovarovic V."/>
            <person name="Svec P."/>
            <person name="Kralova S."/>
            <person name="Kristofova L."/>
            <person name="Keklakova J."/>
            <person name="Petras P."/>
            <person name="Doskar J."/>
        </authorList>
    </citation>
    <scope>NUCLEOTIDE SEQUENCE</scope>
    <source>
        <strain evidence="5">CCM 8730</strain>
    </source>
</reference>
<dbReference type="EMBL" id="CP093217">
    <property type="protein sequence ID" value="UQW81907.1"/>
    <property type="molecule type" value="Genomic_DNA"/>
</dbReference>
<organism evidence="5 7">
    <name type="scientific">Staphylococcus edaphicus</name>
    <dbReference type="NCBI Taxonomy" id="1955013"/>
    <lineage>
        <taxon>Bacteria</taxon>
        <taxon>Bacillati</taxon>
        <taxon>Bacillota</taxon>
        <taxon>Bacilli</taxon>
        <taxon>Bacillales</taxon>
        <taxon>Staphylococcaceae</taxon>
        <taxon>Staphylococcus</taxon>
    </lineage>
</organism>
<dbReference type="PANTHER" id="PTHR43280:SF26">
    <property type="entry name" value="ARAC-FAMILY TRANSCRIPTIONAL REGULATOR"/>
    <property type="match status" value="1"/>
</dbReference>
<dbReference type="RefSeq" id="WP_099090282.1">
    <property type="nucleotide sequence ID" value="NZ_CP093217.1"/>
</dbReference>
<dbReference type="Gene3D" id="1.10.10.60">
    <property type="entry name" value="Homeodomain-like"/>
    <property type="match status" value="2"/>
</dbReference>
<dbReference type="InterPro" id="IPR018060">
    <property type="entry name" value="HTH_AraC"/>
</dbReference>
<dbReference type="PANTHER" id="PTHR43280">
    <property type="entry name" value="ARAC-FAMILY TRANSCRIPTIONAL REGULATOR"/>
    <property type="match status" value="1"/>
</dbReference>
<dbReference type="SUPFAM" id="SSF46689">
    <property type="entry name" value="Homeodomain-like"/>
    <property type="match status" value="1"/>
</dbReference>
<dbReference type="Proteomes" id="UP000223828">
    <property type="component" value="Unassembled WGS sequence"/>
</dbReference>
<name>A0A2C6WKP7_9STAP</name>
<dbReference type="Pfam" id="PF12833">
    <property type="entry name" value="HTH_18"/>
    <property type="match status" value="1"/>
</dbReference>
<evidence type="ECO:0000313" key="8">
    <source>
        <dbReference type="Proteomes" id="UP001056588"/>
    </source>
</evidence>
<accession>A0A2C6WKP7</accession>
<protein>
    <submittedName>
        <fullName evidence="5">AraC family transcriptional regulator</fullName>
    </submittedName>
    <submittedName>
        <fullName evidence="6">Helix-turn-helix domain-containing protein</fullName>
    </submittedName>
</protein>
<evidence type="ECO:0000313" key="5">
    <source>
        <dbReference type="EMBL" id="PHK49670.1"/>
    </source>
</evidence>
<keyword evidence="8" id="KW-1185">Reference proteome</keyword>
<evidence type="ECO:0000259" key="4">
    <source>
        <dbReference type="PROSITE" id="PS01124"/>
    </source>
</evidence>
<gene>
    <name evidence="5" type="ORF">BTJ66_07165</name>
    <name evidence="6" type="ORF">MNY58_01980</name>
</gene>
<evidence type="ECO:0000313" key="7">
    <source>
        <dbReference type="Proteomes" id="UP000223828"/>
    </source>
</evidence>
<dbReference type="PROSITE" id="PS01124">
    <property type="entry name" value="HTH_ARAC_FAMILY_2"/>
    <property type="match status" value="1"/>
</dbReference>
<feature type="domain" description="HTH araC/xylS-type" evidence="4">
    <location>
        <begin position="149"/>
        <end position="247"/>
    </location>
</feature>
<evidence type="ECO:0000256" key="3">
    <source>
        <dbReference type="ARBA" id="ARBA00023163"/>
    </source>
</evidence>
<keyword evidence="2" id="KW-0238">DNA-binding</keyword>
<evidence type="ECO:0000256" key="2">
    <source>
        <dbReference type="ARBA" id="ARBA00023125"/>
    </source>
</evidence>
<evidence type="ECO:0000313" key="6">
    <source>
        <dbReference type="EMBL" id="UQW81907.1"/>
    </source>
</evidence>
<dbReference type="EMBL" id="MRZN01000009">
    <property type="protein sequence ID" value="PHK49670.1"/>
    <property type="molecule type" value="Genomic_DNA"/>
</dbReference>
<sequence length="690" mass="80648">MISSLTIRNHYTTELKRCINKVILLLPLNKPCKIYLNGSTITIEDGIIINNADLFQLFDVQDLMELSLPLPLFFEKDSTLSTSFFDFNHIQFVEQFRNLVLDNLHSTLQDEAPAHRYISNIIEFLIKEAKVTSNNVYIPPLNTKHPLVQQITEYIHQHIYDKLSTKNVSNAFYISQSYISILFSNVLNMNFKHYTTSLRIALSLFDLLHGNKSIYDVAVKYQFANVSTYSKHFKHYIHIPPKRYVHYFRQEYFNEPKQIDMDKSKLLRYFAQIQKSSQQMNQIVNTINLSTLTFNEIFKEPYTFILLDNFDDLIHFVSSISSQSDVHVFPKSNIVIQDTNINHLNGLKLQQVLSSIHHLINKNFYITLKVTPTILTEQSNTVLRKLLIACTKQLSWMTLYLDFTVNEVRDLPQFIDEVKQNYPKLKIGIKLDTILTHCSHITQIHRFMSLLNVDFYYINLNLIALAELISQKDKRINSDDSLKARILMFINNMSSEHAKKLILINLTHSALKQCYNDDKQDTHVVLAQFLIEFNQLVGGFGYPYYSDNHDRIMLFNQFQSAMPVVHIYGLLSPFYKQQLAILPYAYVTKTHMHYHLLLFNHLNRSSFSVNINHNFIKPFPILSRLINSEHGVISNLIPQNLNQTYLDNSLLKQINRSNYPRLKLTMHSFKDPLIFKLPKSSLLYIKISIN</sequence>
<proteinExistence type="predicted"/>
<keyword evidence="1" id="KW-0805">Transcription regulation</keyword>
<dbReference type="GO" id="GO:0043565">
    <property type="term" value="F:sequence-specific DNA binding"/>
    <property type="evidence" value="ECO:0007669"/>
    <property type="project" value="InterPro"/>
</dbReference>
<reference evidence="6" key="4">
    <citation type="submission" date="2022-03" db="EMBL/GenBank/DDBJ databases">
        <title>Complete Genome Sequence of Staphylococcus edaphicus strain CCM 8731.</title>
        <authorList>
            <person name="Rimmer C.O."/>
            <person name="Thomas J.C."/>
        </authorList>
    </citation>
    <scope>NUCLEOTIDE SEQUENCE</scope>
    <source>
        <strain evidence="6">CCM 8731</strain>
    </source>
</reference>
<evidence type="ECO:0000256" key="1">
    <source>
        <dbReference type="ARBA" id="ARBA00023015"/>
    </source>
</evidence>
<dbReference type="InterPro" id="IPR009057">
    <property type="entry name" value="Homeodomain-like_sf"/>
</dbReference>
<dbReference type="Proteomes" id="UP001056588">
    <property type="component" value="Chromosome"/>
</dbReference>
<dbReference type="OrthoDB" id="2549792at2"/>